<protein>
    <recommendedName>
        <fullName evidence="3">Fibronectin type-III domain-containing protein</fullName>
    </recommendedName>
</protein>
<feature type="compositionally biased region" description="Acidic residues" evidence="2">
    <location>
        <begin position="192"/>
        <end position="202"/>
    </location>
</feature>
<dbReference type="EMBL" id="LAZR01000029">
    <property type="protein sequence ID" value="KKO02777.1"/>
    <property type="molecule type" value="Genomic_DNA"/>
</dbReference>
<dbReference type="PROSITE" id="PS50853">
    <property type="entry name" value="FN3"/>
    <property type="match status" value="2"/>
</dbReference>
<feature type="region of interest" description="Disordered" evidence="2">
    <location>
        <begin position="232"/>
        <end position="252"/>
    </location>
</feature>
<evidence type="ECO:0000256" key="2">
    <source>
        <dbReference type="SAM" id="MobiDB-lite"/>
    </source>
</evidence>
<dbReference type="InterPro" id="IPR036116">
    <property type="entry name" value="FN3_sf"/>
</dbReference>
<dbReference type="InterPro" id="IPR036365">
    <property type="entry name" value="PGBD-like_sf"/>
</dbReference>
<feature type="compositionally biased region" description="Polar residues" evidence="2">
    <location>
        <begin position="350"/>
        <end position="363"/>
    </location>
</feature>
<dbReference type="Gene3D" id="2.60.40.380">
    <property type="entry name" value="Purple acid phosphatase-like, N-terminal"/>
    <property type="match status" value="1"/>
</dbReference>
<proteinExistence type="predicted"/>
<dbReference type="SMART" id="SM00060">
    <property type="entry name" value="FN3"/>
    <property type="match status" value="2"/>
</dbReference>
<feature type="coiled-coil region" evidence="1">
    <location>
        <begin position="24"/>
        <end position="68"/>
    </location>
</feature>
<dbReference type="InterPro" id="IPR003961">
    <property type="entry name" value="FN3_dom"/>
</dbReference>
<dbReference type="InterPro" id="IPR002477">
    <property type="entry name" value="Peptidoglycan-bd-like"/>
</dbReference>
<dbReference type="AlphaFoldDB" id="A0A0F9XTH2"/>
<comment type="caution">
    <text evidence="4">The sequence shown here is derived from an EMBL/GenBank/DDBJ whole genome shotgun (WGS) entry which is preliminary data.</text>
</comment>
<dbReference type="Gene3D" id="1.10.101.10">
    <property type="entry name" value="PGBD-like superfamily/PGBD"/>
    <property type="match status" value="1"/>
</dbReference>
<feature type="region of interest" description="Disordered" evidence="2">
    <location>
        <begin position="390"/>
        <end position="412"/>
    </location>
</feature>
<evidence type="ECO:0000259" key="3">
    <source>
        <dbReference type="PROSITE" id="PS50853"/>
    </source>
</evidence>
<dbReference type="InterPro" id="IPR036366">
    <property type="entry name" value="PGBDSf"/>
</dbReference>
<feature type="region of interest" description="Disordered" evidence="2">
    <location>
        <begin position="350"/>
        <end position="370"/>
    </location>
</feature>
<accession>A0A0F9XTH2</accession>
<dbReference type="InterPro" id="IPR013783">
    <property type="entry name" value="Ig-like_fold"/>
</dbReference>
<reference evidence="4" key="1">
    <citation type="journal article" date="2015" name="Nature">
        <title>Complex archaea that bridge the gap between prokaryotes and eukaryotes.</title>
        <authorList>
            <person name="Spang A."/>
            <person name="Saw J.H."/>
            <person name="Jorgensen S.L."/>
            <person name="Zaremba-Niedzwiedzka K."/>
            <person name="Martijn J."/>
            <person name="Lind A.E."/>
            <person name="van Eijk R."/>
            <person name="Schleper C."/>
            <person name="Guy L."/>
            <person name="Ettema T.J."/>
        </authorList>
    </citation>
    <scope>NUCLEOTIDE SEQUENCE</scope>
</reference>
<gene>
    <name evidence="4" type="ORF">LCGC14_0102260</name>
</gene>
<dbReference type="InterPro" id="IPR050713">
    <property type="entry name" value="RTP_Phos/Ushers"/>
</dbReference>
<dbReference type="Gene3D" id="2.60.40.10">
    <property type="entry name" value="Immunoglobulins"/>
    <property type="match status" value="1"/>
</dbReference>
<dbReference type="PANTHER" id="PTHR46957">
    <property type="entry name" value="CYTOKINE RECEPTOR"/>
    <property type="match status" value="1"/>
</dbReference>
<dbReference type="GO" id="GO:0016020">
    <property type="term" value="C:membrane"/>
    <property type="evidence" value="ECO:0007669"/>
    <property type="project" value="UniProtKB-SubCell"/>
</dbReference>
<sequence length="412" mass="44260">MKKVIGIGIGILFILSIFVVPIVAEAKKASIAELQVLIEQLQQQIEELEAKIAEFQQSKAEVKEAGKEVKTTLRFIRQLQWGMTGEDVELLQEILKTDPEIYPEGLVTGYFGPLTYNAVKKFQRAAGIEQAGRVGPKTLSKINELLIEGVGSSGKVPPGLLIAPGIRKKLGYIPAVPSGQELPPGISKKLDEEEEEEEEEDVTPPLISGLSAIETTTNSTMITWVTDEEADSKVWHSESTPVDTEGPDPTVSDSELVLEHSLAIFDLVPDTTYYYVVSSTDDADNVTTSSESSFITLEEDTTAPVAVTDLSALNETTSSIDLSWTAPGDDGNTGTAASYDVRYSTSEITSDNWSSATQATEEPTPSVAGATESMTISGLSAETTYHFALKTSDEVPNESSLSNVPSLATSSE</sequence>
<dbReference type="SUPFAM" id="SSF49265">
    <property type="entry name" value="Fibronectin type III"/>
    <property type="match status" value="1"/>
</dbReference>
<dbReference type="Pfam" id="PF00041">
    <property type="entry name" value="fn3"/>
    <property type="match status" value="1"/>
</dbReference>
<dbReference type="SUPFAM" id="SSF47090">
    <property type="entry name" value="PGBD-like"/>
    <property type="match status" value="1"/>
</dbReference>
<dbReference type="CDD" id="cd00063">
    <property type="entry name" value="FN3"/>
    <property type="match status" value="1"/>
</dbReference>
<evidence type="ECO:0000256" key="1">
    <source>
        <dbReference type="SAM" id="Coils"/>
    </source>
</evidence>
<feature type="region of interest" description="Disordered" evidence="2">
    <location>
        <begin position="181"/>
        <end position="204"/>
    </location>
</feature>
<dbReference type="PANTHER" id="PTHR46957:SF3">
    <property type="entry name" value="CYTOKINE RECEPTOR"/>
    <property type="match status" value="1"/>
</dbReference>
<keyword evidence="1" id="KW-0175">Coiled coil</keyword>
<feature type="domain" description="Fibronectin type-III" evidence="3">
    <location>
        <begin position="206"/>
        <end position="300"/>
    </location>
</feature>
<evidence type="ECO:0000313" key="4">
    <source>
        <dbReference type="EMBL" id="KKO02777.1"/>
    </source>
</evidence>
<organism evidence="4">
    <name type="scientific">marine sediment metagenome</name>
    <dbReference type="NCBI Taxonomy" id="412755"/>
    <lineage>
        <taxon>unclassified sequences</taxon>
        <taxon>metagenomes</taxon>
        <taxon>ecological metagenomes</taxon>
    </lineage>
</organism>
<name>A0A0F9XTH2_9ZZZZ</name>
<feature type="domain" description="Fibronectin type-III" evidence="3">
    <location>
        <begin position="306"/>
        <end position="412"/>
    </location>
</feature>
<dbReference type="Pfam" id="PF01471">
    <property type="entry name" value="PG_binding_1"/>
    <property type="match status" value="1"/>
</dbReference>
<feature type="compositionally biased region" description="Polar residues" evidence="2">
    <location>
        <begin position="397"/>
        <end position="412"/>
    </location>
</feature>